<feature type="region of interest" description="Disordered" evidence="12">
    <location>
        <begin position="1"/>
        <end position="22"/>
    </location>
</feature>
<dbReference type="PROSITE" id="PS00900">
    <property type="entry name" value="RNA_POL_PHAGE_1"/>
    <property type="match status" value="1"/>
</dbReference>
<dbReference type="PANTHER" id="PTHR10102:SF0">
    <property type="entry name" value="DNA-DIRECTED RNA POLYMERASE, MITOCHONDRIAL"/>
    <property type="match status" value="1"/>
</dbReference>
<dbReference type="Gene3D" id="1.10.150.20">
    <property type="entry name" value="5' to 3' exonuclease, C-terminal subdomain"/>
    <property type="match status" value="1"/>
</dbReference>
<dbReference type="Pfam" id="PF00940">
    <property type="entry name" value="RNA_pol"/>
    <property type="match status" value="1"/>
</dbReference>
<dbReference type="InterPro" id="IPR024075">
    <property type="entry name" value="DNA-dir_RNA_pol_helix_hairp_sf"/>
</dbReference>
<evidence type="ECO:0000256" key="3">
    <source>
        <dbReference type="ARBA" id="ARBA00009493"/>
    </source>
</evidence>
<comment type="subcellular location">
    <subcellularLocation>
        <location evidence="2">Mitochondrion</location>
    </subcellularLocation>
</comment>
<evidence type="ECO:0000256" key="7">
    <source>
        <dbReference type="ARBA" id="ARBA00022946"/>
    </source>
</evidence>
<comment type="catalytic activity">
    <reaction evidence="10 11">
        <text>RNA(n) + a ribonucleoside 5'-triphosphate = RNA(n+1) + diphosphate</text>
        <dbReference type="Rhea" id="RHEA:21248"/>
        <dbReference type="Rhea" id="RHEA-COMP:14527"/>
        <dbReference type="Rhea" id="RHEA-COMP:17342"/>
        <dbReference type="ChEBI" id="CHEBI:33019"/>
        <dbReference type="ChEBI" id="CHEBI:61557"/>
        <dbReference type="ChEBI" id="CHEBI:140395"/>
        <dbReference type="EC" id="2.7.7.6"/>
    </reaction>
</comment>
<keyword evidence="15" id="KW-1185">Reference proteome</keyword>
<dbReference type="InParanoid" id="A0A423XB72"/>
<evidence type="ECO:0000256" key="9">
    <source>
        <dbReference type="ARBA" id="ARBA00023163"/>
    </source>
</evidence>
<dbReference type="Gene3D" id="1.10.1320.10">
    <property type="entry name" value="DNA-directed RNA polymerase, N-terminal domain"/>
    <property type="match status" value="1"/>
</dbReference>
<dbReference type="InterPro" id="IPR043502">
    <property type="entry name" value="DNA/RNA_pol_sf"/>
</dbReference>
<dbReference type="GO" id="GO:0003899">
    <property type="term" value="F:DNA-directed RNA polymerase activity"/>
    <property type="evidence" value="ECO:0007669"/>
    <property type="project" value="UniProtKB-EC"/>
</dbReference>
<evidence type="ECO:0000256" key="4">
    <source>
        <dbReference type="ARBA" id="ARBA00022478"/>
    </source>
</evidence>
<evidence type="ECO:0000256" key="5">
    <source>
        <dbReference type="ARBA" id="ARBA00022679"/>
    </source>
</evidence>
<sequence>MTMVLKEPPRPPPSQRTNGNGIPGDMETAHTVFDACLRVGKLDRAAMVLQRVEALGHAGPELLMDMNNRYLECWIRQIKADPGLGKAEDLHSWYELHIYGAELPQTPETVAYMLKASLLTTASTGKTAGASRLERLIRRYMGMVPPEQGLDVLYCTDILNDSDVATITGFFPEYNITLEDDGDIPASDDIAAQPTTNANESTYETGSLPDVLSTPQKGMGLQSIKNTLEIFRRMRDGYDISKLPLPERLEFQSRLERDCIDVAVERWREEHESLRKLGLSTSLSAPSLNAKLWAWHQALETRIKQEFEAIEASEKNPKKMAHDFDRCIYGPVLMQSTPARLAAVTIMSTISSLAFQGADKGVLTSNLLNHIARIVEEDIRTNLKNEELKIEARKAKAQRVLQRQRKAMESAEDVASPEPVASESAAPVDIPESTTNEAINPEVTEDKVKAWPITLRVKIAAALLSALAEVFKVPVVREHPVTKEKMVSEQPALTHTSQFRRGRKVGLILPHPALAEMLREEPRGDFLARHLPMVVQPQPWTGFDKGAYHESPVPLVRIKAGEKDQRLYTEAALARGDMEQVTKGLDVLGKTAWRINRPVLSVFLEAWNSGEPLANIPALHPVIPIPPEPEASTDPLVRRNWIKEIKTAQNLKSSYHSLRCFMNFQLEIARAYRDQEFFFPHNIDFRGRAYPIPPYLNHMGADHVRGLLRFSEGRELGERGLMWLKVHLSNVYGFDKASLKDREQFAVDHLEQIRDSANNPLTGKRWWLEAEDPWQCLAACFELKAALDSPDPTKFVSHLPVHQDGTCNGLQHYAALGGDSWGARQVNLEPGEKPADVYSAVAELVIQDLKVDMEQGNPMAKIMESKIKRKVVKQTVMTNVYGVTFAGAKKQVLKQLDTLYPNIGKESGIDAGLLASYVTTKIFKALSTMFRGAHDIQYWLGEIGGRVCRALTAEQLAKIGEEGTEPGSKTTKTKKATRNSFSSDDLLTMMRTTIIWTTPLRMPIVQPYRKTTSKIINTPIQSLVLNNPNRFDPVNRRKQLQAFPPNFIHSLDASHMLLSALECHDLGLSFAAVHDSFWTHAADVDVMNRVLRDAFIRIHSEDVIQRLLQEFEARYKGGLYLAHLDSTSEAAKAIKAWRKSRESKKRSAQAELLLERQRTQLLTSEVESEREEGRKMVTPASIYEEMSSEADVVKEDMGGTTLGSMSAPTTKDADALEDGEDGAGAVAEEGHEMMDEEAPVDPEAEGGESQTDYAAMYTNVSHFQEKLAPPKAAKARAKTIPVWLPLTFPEMPQRGDFDVTKLRESAYFFS</sequence>
<keyword evidence="9 11" id="KW-0804">Transcription</keyword>
<evidence type="ECO:0000256" key="12">
    <source>
        <dbReference type="SAM" id="MobiDB-lite"/>
    </source>
</evidence>
<feature type="region of interest" description="Disordered" evidence="12">
    <location>
        <begin position="405"/>
        <end position="428"/>
    </location>
</feature>
<reference evidence="14 15" key="1">
    <citation type="submission" date="2015-09" db="EMBL/GenBank/DDBJ databases">
        <title>Host preference determinants of Valsa canker pathogens revealed by comparative genomics.</title>
        <authorList>
            <person name="Yin Z."/>
            <person name="Huang L."/>
        </authorList>
    </citation>
    <scope>NUCLEOTIDE SEQUENCE [LARGE SCALE GENOMIC DNA]</scope>
    <source>
        <strain evidence="14 15">SXYLt</strain>
    </source>
</reference>
<dbReference type="Gene3D" id="1.10.287.280">
    <property type="match status" value="1"/>
</dbReference>
<dbReference type="GO" id="GO:0006390">
    <property type="term" value="P:mitochondrial transcription"/>
    <property type="evidence" value="ECO:0007669"/>
    <property type="project" value="TreeGrafter"/>
</dbReference>
<dbReference type="FunFam" id="1.10.150.20:FF:000041">
    <property type="entry name" value="DNA-directed RNA polymerase"/>
    <property type="match status" value="1"/>
</dbReference>
<dbReference type="SUPFAM" id="SSF56672">
    <property type="entry name" value="DNA/RNA polymerases"/>
    <property type="match status" value="1"/>
</dbReference>
<accession>A0A423XB72</accession>
<feature type="region of interest" description="Disordered" evidence="12">
    <location>
        <begin position="197"/>
        <end position="216"/>
    </location>
</feature>
<dbReference type="EC" id="2.7.7.6" evidence="11"/>
<evidence type="ECO:0000259" key="13">
    <source>
        <dbReference type="SMART" id="SM01311"/>
    </source>
</evidence>
<dbReference type="EMBL" id="LKEB01000021">
    <property type="protein sequence ID" value="ROW13199.1"/>
    <property type="molecule type" value="Genomic_DNA"/>
</dbReference>
<feature type="compositionally biased region" description="Low complexity" evidence="12">
    <location>
        <begin position="414"/>
        <end position="428"/>
    </location>
</feature>
<gene>
    <name evidence="14" type="ORF">VPNG_04900</name>
</gene>
<comment type="function">
    <text evidence="1 11">DNA-dependent RNA polymerase catalyzes the transcription of DNA into RNA using the four ribonucleoside triphosphates as substrates.</text>
</comment>
<dbReference type="GO" id="GO:0001018">
    <property type="term" value="F:mitochondrial promoter sequence-specific DNA binding"/>
    <property type="evidence" value="ECO:0007669"/>
    <property type="project" value="TreeGrafter"/>
</dbReference>
<evidence type="ECO:0000256" key="8">
    <source>
        <dbReference type="ARBA" id="ARBA00023128"/>
    </source>
</evidence>
<dbReference type="GO" id="GO:0034245">
    <property type="term" value="C:mitochondrial DNA-directed RNA polymerase complex"/>
    <property type="evidence" value="ECO:0007669"/>
    <property type="project" value="TreeGrafter"/>
</dbReference>
<protein>
    <recommendedName>
        <fullName evidence="11">DNA-directed RNA polymerase</fullName>
        <ecNumber evidence="11">2.7.7.6</ecNumber>
    </recommendedName>
</protein>
<name>A0A423XB72_9PEZI</name>
<dbReference type="InterPro" id="IPR046950">
    <property type="entry name" value="DNA-dir_Rpol_C_phage-type"/>
</dbReference>
<evidence type="ECO:0000313" key="14">
    <source>
        <dbReference type="EMBL" id="ROW13199.1"/>
    </source>
</evidence>
<dbReference type="Gene3D" id="1.10.287.260">
    <property type="match status" value="1"/>
</dbReference>
<evidence type="ECO:0000256" key="2">
    <source>
        <dbReference type="ARBA" id="ARBA00004173"/>
    </source>
</evidence>
<dbReference type="Proteomes" id="UP000285146">
    <property type="component" value="Unassembled WGS sequence"/>
</dbReference>
<dbReference type="InterPro" id="IPR037159">
    <property type="entry name" value="RNA_POL_N_sf"/>
</dbReference>
<dbReference type="InterPro" id="IPR029262">
    <property type="entry name" value="RPOL_N"/>
</dbReference>
<comment type="caution">
    <text evidence="14">The sequence shown here is derived from an EMBL/GenBank/DDBJ whole genome shotgun (WGS) entry which is preliminary data.</text>
</comment>
<evidence type="ECO:0000256" key="1">
    <source>
        <dbReference type="ARBA" id="ARBA00004026"/>
    </source>
</evidence>
<dbReference type="PANTHER" id="PTHR10102">
    <property type="entry name" value="DNA-DIRECTED RNA POLYMERASE, MITOCHONDRIAL"/>
    <property type="match status" value="1"/>
</dbReference>
<dbReference type="PROSITE" id="PS00489">
    <property type="entry name" value="RNA_POL_PHAGE_2"/>
    <property type="match status" value="1"/>
</dbReference>
<comment type="similarity">
    <text evidence="3 11">Belongs to the phage and mitochondrial RNA polymerase family.</text>
</comment>
<feature type="domain" description="DNA-directed RNA polymerase N-terminal" evidence="13">
    <location>
        <begin position="250"/>
        <end position="590"/>
    </location>
</feature>
<proteinExistence type="inferred from homology"/>
<keyword evidence="6 11" id="KW-0548">Nucleotidyltransferase</keyword>
<evidence type="ECO:0000256" key="11">
    <source>
        <dbReference type="RuleBase" id="RU003805"/>
    </source>
</evidence>
<dbReference type="STRING" id="1230097.A0A423XB72"/>
<dbReference type="InterPro" id="IPR002092">
    <property type="entry name" value="DNA-dir_Rpol_phage-type"/>
</dbReference>
<evidence type="ECO:0000256" key="10">
    <source>
        <dbReference type="ARBA" id="ARBA00048552"/>
    </source>
</evidence>
<evidence type="ECO:0000256" key="6">
    <source>
        <dbReference type="ARBA" id="ARBA00022695"/>
    </source>
</evidence>
<keyword evidence="8" id="KW-0496">Mitochondrion</keyword>
<dbReference type="Pfam" id="PF14700">
    <property type="entry name" value="RPOL_N"/>
    <property type="match status" value="1"/>
</dbReference>
<keyword evidence="4 11" id="KW-0240">DNA-directed RNA polymerase</keyword>
<dbReference type="FunFam" id="1.10.287.280:FF:000001">
    <property type="entry name" value="DNA-directed RNA polymerase"/>
    <property type="match status" value="1"/>
</dbReference>
<dbReference type="OrthoDB" id="276422at2759"/>
<evidence type="ECO:0000313" key="15">
    <source>
        <dbReference type="Proteomes" id="UP000285146"/>
    </source>
</evidence>
<keyword evidence="5 11" id="KW-0808">Transferase</keyword>
<keyword evidence="7" id="KW-0809">Transit peptide</keyword>
<organism evidence="14 15">
    <name type="scientific">Cytospora leucostoma</name>
    <dbReference type="NCBI Taxonomy" id="1230097"/>
    <lineage>
        <taxon>Eukaryota</taxon>
        <taxon>Fungi</taxon>
        <taxon>Dikarya</taxon>
        <taxon>Ascomycota</taxon>
        <taxon>Pezizomycotina</taxon>
        <taxon>Sordariomycetes</taxon>
        <taxon>Sordariomycetidae</taxon>
        <taxon>Diaporthales</taxon>
        <taxon>Cytosporaceae</taxon>
        <taxon>Cytospora</taxon>
    </lineage>
</organism>
<dbReference type="SMART" id="SM01311">
    <property type="entry name" value="RPOL_N"/>
    <property type="match status" value="1"/>
</dbReference>
<dbReference type="FunCoup" id="A0A423XB72">
    <property type="interactions" value="235"/>
</dbReference>